<proteinExistence type="predicted"/>
<evidence type="ECO:0000313" key="2">
    <source>
        <dbReference type="EMBL" id="THJ33725.1"/>
    </source>
</evidence>
<gene>
    <name evidence="2" type="ORF">E8K88_08680</name>
</gene>
<dbReference type="OrthoDB" id="5298497at2"/>
<accession>A0A4S5BRY5</accession>
<dbReference type="RefSeq" id="WP_136406260.1">
    <property type="nucleotide sequence ID" value="NZ_SSWX01000009.1"/>
</dbReference>
<keyword evidence="1" id="KW-1133">Transmembrane helix</keyword>
<dbReference type="EMBL" id="SSWX01000009">
    <property type="protein sequence ID" value="THJ33725.1"/>
    <property type="molecule type" value="Genomic_DNA"/>
</dbReference>
<dbReference type="AlphaFoldDB" id="A0A4S5BRY5"/>
<dbReference type="PANTHER" id="PTHR34351:SF1">
    <property type="entry name" value="SLR1927 PROTEIN"/>
    <property type="match status" value="1"/>
</dbReference>
<protein>
    <submittedName>
        <fullName evidence="2">DUF58 domain-containing protein</fullName>
    </submittedName>
</protein>
<evidence type="ECO:0000313" key="3">
    <source>
        <dbReference type="Proteomes" id="UP000306236"/>
    </source>
</evidence>
<dbReference type="Proteomes" id="UP000306236">
    <property type="component" value="Unassembled WGS sequence"/>
</dbReference>
<dbReference type="PANTHER" id="PTHR34351">
    <property type="entry name" value="SLR1927 PROTEIN-RELATED"/>
    <property type="match status" value="1"/>
</dbReference>
<name>A0A4S5BRY5_9BURK</name>
<reference evidence="2 3" key="1">
    <citation type="submission" date="2019-04" db="EMBL/GenBank/DDBJ databases">
        <title>Lampropedia sp YIM MLB12 draf genome.</title>
        <authorList>
            <person name="Wang Y.-X."/>
        </authorList>
    </citation>
    <scope>NUCLEOTIDE SEQUENCE [LARGE SCALE GENOMIC DNA]</scope>
    <source>
        <strain evidence="2 3">YIM MLB12</strain>
    </source>
</reference>
<feature type="transmembrane region" description="Helical" evidence="1">
    <location>
        <begin position="49"/>
        <end position="65"/>
    </location>
</feature>
<organism evidence="2 3">
    <name type="scientific">Lampropedia aestuarii</name>
    <dbReference type="NCBI Taxonomy" id="2562762"/>
    <lineage>
        <taxon>Bacteria</taxon>
        <taxon>Pseudomonadati</taxon>
        <taxon>Pseudomonadota</taxon>
        <taxon>Betaproteobacteria</taxon>
        <taxon>Burkholderiales</taxon>
        <taxon>Comamonadaceae</taxon>
        <taxon>Lampropedia</taxon>
    </lineage>
</organism>
<sequence length="335" mass="36728">MSSPRRLLPAFSPLTPLRRRFERWMQQRLPRSNHWVLSQRNLYVLPSRAGWMLGLTALLLLVAAINYQINLGFLFCFMLAGVTFISILVAHGNLRGLELRTHEPAPVFAGTAAALPVHLQHPGKRSRYAIGLAAQGAAAGTAEVVVNVPQAQVASTALMLFMPTRGWHDGPTIAIETRYPIGAFRVWSLWRPAIKLLVYPTPEPNAPAIAQSGLAGEAGLASSRSPSFEMEGFRSYQRGDPIKSILWKKTATAMVTGSGDWVRRDQTQQNTTELWLDHAATGLQQPEAVLSRLCAWVLSAEAQGLSYGLRLPHLSIEPAQGPAHQHQCLKALALS</sequence>
<evidence type="ECO:0000256" key="1">
    <source>
        <dbReference type="SAM" id="Phobius"/>
    </source>
</evidence>
<keyword evidence="1" id="KW-0812">Transmembrane</keyword>
<feature type="transmembrane region" description="Helical" evidence="1">
    <location>
        <begin position="71"/>
        <end position="90"/>
    </location>
</feature>
<comment type="caution">
    <text evidence="2">The sequence shown here is derived from an EMBL/GenBank/DDBJ whole genome shotgun (WGS) entry which is preliminary data.</text>
</comment>
<keyword evidence="3" id="KW-1185">Reference proteome</keyword>
<keyword evidence="1" id="KW-0472">Membrane</keyword>